<reference evidence="1 2" key="1">
    <citation type="submission" date="2020-08" db="EMBL/GenBank/DDBJ databases">
        <title>Cohnella phylogeny.</title>
        <authorList>
            <person name="Dunlap C."/>
        </authorList>
    </citation>
    <scope>NUCLEOTIDE SEQUENCE [LARGE SCALE GENOMIC DNA]</scope>
    <source>
        <strain evidence="1 2">DSM 103658</strain>
    </source>
</reference>
<dbReference type="AlphaFoldDB" id="A0A841TDT7"/>
<keyword evidence="2" id="KW-1185">Reference proteome</keyword>
<evidence type="ECO:0000313" key="1">
    <source>
        <dbReference type="EMBL" id="MBB6677400.1"/>
    </source>
</evidence>
<dbReference type="InterPro" id="IPR043148">
    <property type="entry name" value="TagF_C"/>
</dbReference>
<dbReference type="Gene3D" id="3.40.50.12580">
    <property type="match status" value="1"/>
</dbReference>
<name>A0A841TDT7_9BACL</name>
<sequence>MRKYHQGQVLELIKTLEEAHRELVRLHSEQETGMFVGLLADCQECAVHIGNYIEGLEGEGTSTVSKLEEYCELLYFASIEANNGGNLEDFFLQLQNQLVRIEDSVHAELRQNKIEIAFFPYKASMWDSCESVWKAAIEDPQCDAYVVPIPYFDRKQDGTLGQMNYEGDQYPDYVPVVDWREYSLEERRPDIIVTINPYDDRNLVTVVHPDYFSRRLKGYTDLLVYIPYFVSVDDVAEHFCTSSGVLLADRVIVQSDRIRETYIRTLKQFERENQCVGRFGNVEDKIVALGSPKFDKVIRTKREDCYVPDAWRQLIEKPDGTRKKVILYNTTISALLDGNEKVLDKLRYVFENFRKRDDVVLLWRPHPLNESTYRSMRPQLLVDYERIVEQYKCERIGIYDDTADLHRAIAISDAYYGDWGSLVALYSCTGKPVMIQDLSVLSSPKEQLLPHNVHDDGQYLWFSVRDINGVFRANKETMTAEYMAGLNEAHHDHLFYDVIEAEGKLYFAPLNSDNIVAYDMALNTIEKQALQIRERPEWLNPITRGHFRKVIQYKRQLFFVANTYPAILRYDLESREMTYYSDWLGHLESTAKKSSNYQKWNETVDFDCIFVAGKSNVGSEIVLNVVMSNELMFFDMETFTHQFFEIGRADERYWGVCYDGRHYWLASRTGHYVVKWERESQTYERIELPDYVKTGQFHNFQALVYADGYVWMLPFLASTALKIDIQDHSIQQANEFISSTRQDPYLNATQREDAIYALTLTGIHQWKIGAEQGDFFSFDVPDQGPDEFKRLKSTKLQRHPAEWNSVIDAFYWDVHTDLNLYLDYVQQLDGVPFAKPQSDRQMQLCSALSNNLNGASGQAILEYCKRSIHIAAGGVR</sequence>
<proteinExistence type="predicted"/>
<dbReference type="RefSeq" id="WP_185178679.1">
    <property type="nucleotide sequence ID" value="NZ_CBCSEP010000003.1"/>
</dbReference>
<evidence type="ECO:0008006" key="3">
    <source>
        <dbReference type="Google" id="ProtNLM"/>
    </source>
</evidence>
<accession>A0A841TDT7</accession>
<protein>
    <recommendedName>
        <fullName evidence="3">CDP-Glycerol:Poly(Glycerophosphate) glycerophosphotransferase</fullName>
    </recommendedName>
</protein>
<dbReference type="SUPFAM" id="SSF101898">
    <property type="entry name" value="NHL repeat"/>
    <property type="match status" value="1"/>
</dbReference>
<gene>
    <name evidence="1" type="ORF">H4Q31_08700</name>
</gene>
<dbReference type="EMBL" id="JACJVN010000031">
    <property type="protein sequence ID" value="MBB6677400.1"/>
    <property type="molecule type" value="Genomic_DNA"/>
</dbReference>
<evidence type="ECO:0000313" key="2">
    <source>
        <dbReference type="Proteomes" id="UP000574133"/>
    </source>
</evidence>
<dbReference type="Proteomes" id="UP000574133">
    <property type="component" value="Unassembled WGS sequence"/>
</dbReference>
<comment type="caution">
    <text evidence="1">The sequence shown here is derived from an EMBL/GenBank/DDBJ whole genome shotgun (WGS) entry which is preliminary data.</text>
</comment>
<organism evidence="1 2">
    <name type="scientific">Cohnella lubricantis</name>
    <dbReference type="NCBI Taxonomy" id="2163172"/>
    <lineage>
        <taxon>Bacteria</taxon>
        <taxon>Bacillati</taxon>
        <taxon>Bacillota</taxon>
        <taxon>Bacilli</taxon>
        <taxon>Bacillales</taxon>
        <taxon>Paenibacillaceae</taxon>
        <taxon>Cohnella</taxon>
    </lineage>
</organism>